<gene>
    <name evidence="1" type="ORF">GCM10008957_56170</name>
</gene>
<dbReference type="EMBL" id="BMQL01000105">
    <property type="protein sequence ID" value="GGR40486.1"/>
    <property type="molecule type" value="Genomic_DNA"/>
</dbReference>
<dbReference type="AlphaFoldDB" id="A0A918FIJ0"/>
<keyword evidence="2" id="KW-1185">Reference proteome</keyword>
<proteinExistence type="predicted"/>
<reference evidence="1" key="2">
    <citation type="submission" date="2020-09" db="EMBL/GenBank/DDBJ databases">
        <authorList>
            <person name="Sun Q."/>
            <person name="Ohkuma M."/>
        </authorList>
    </citation>
    <scope>NUCLEOTIDE SEQUENCE</scope>
    <source>
        <strain evidence="1">JCM 31311</strain>
    </source>
</reference>
<organism evidence="1 2">
    <name type="scientific">Deinococcus ruber</name>
    <dbReference type="NCBI Taxonomy" id="1848197"/>
    <lineage>
        <taxon>Bacteria</taxon>
        <taxon>Thermotogati</taxon>
        <taxon>Deinococcota</taxon>
        <taxon>Deinococci</taxon>
        <taxon>Deinococcales</taxon>
        <taxon>Deinococcaceae</taxon>
        <taxon>Deinococcus</taxon>
    </lineage>
</organism>
<evidence type="ECO:0000313" key="1">
    <source>
        <dbReference type="EMBL" id="GGR40486.1"/>
    </source>
</evidence>
<sequence length="182" mass="19692">MLVYLMEHSRALRSELLAAVPVSTFEPSAMQHIIRACDRLTRQAEDVIVLEGPYDQPYQVLSPLWEVRSDVSRLLHELEHGDVLTALEQSGGACLRGLPDSAWVVRRRAELATAVLGALEPLIAGAEAAGAAQDVVRLTSAGLRVLPEQRGLAERRLQAARACESEDGVASFQAELKMLGGA</sequence>
<protein>
    <submittedName>
        <fullName evidence="1">Uncharacterized protein</fullName>
    </submittedName>
</protein>
<evidence type="ECO:0000313" key="2">
    <source>
        <dbReference type="Proteomes" id="UP000603865"/>
    </source>
</evidence>
<dbReference type="Proteomes" id="UP000603865">
    <property type="component" value="Unassembled WGS sequence"/>
</dbReference>
<reference evidence="1" key="1">
    <citation type="journal article" date="2014" name="Int. J. Syst. Evol. Microbiol.">
        <title>Complete genome sequence of Corynebacterium casei LMG S-19264T (=DSM 44701T), isolated from a smear-ripened cheese.</title>
        <authorList>
            <consortium name="US DOE Joint Genome Institute (JGI-PGF)"/>
            <person name="Walter F."/>
            <person name="Albersmeier A."/>
            <person name="Kalinowski J."/>
            <person name="Ruckert C."/>
        </authorList>
    </citation>
    <scope>NUCLEOTIDE SEQUENCE</scope>
    <source>
        <strain evidence="1">JCM 31311</strain>
    </source>
</reference>
<comment type="caution">
    <text evidence="1">The sequence shown here is derived from an EMBL/GenBank/DDBJ whole genome shotgun (WGS) entry which is preliminary data.</text>
</comment>
<accession>A0A918FIJ0</accession>
<name>A0A918FIJ0_9DEIO</name>